<dbReference type="EMBL" id="UGJE01000002">
    <property type="protein sequence ID" value="STQ85320.1"/>
    <property type="molecule type" value="Genomic_DNA"/>
</dbReference>
<dbReference type="AlphaFoldDB" id="A0A377PS13"/>
<feature type="transmembrane region" description="Helical" evidence="1">
    <location>
        <begin position="9"/>
        <end position="29"/>
    </location>
</feature>
<dbReference type="Proteomes" id="UP000255139">
    <property type="component" value="Unassembled WGS sequence"/>
</dbReference>
<protein>
    <submittedName>
        <fullName evidence="2">Uncharacterized protein</fullName>
    </submittedName>
</protein>
<name>A0A377PS13_9HELI</name>
<keyword evidence="1" id="KW-0812">Transmembrane</keyword>
<keyword evidence="3" id="KW-1185">Reference proteome</keyword>
<gene>
    <name evidence="2" type="ORF">NCTC12714_00095</name>
</gene>
<evidence type="ECO:0000256" key="1">
    <source>
        <dbReference type="SAM" id="Phobius"/>
    </source>
</evidence>
<proteinExistence type="predicted"/>
<evidence type="ECO:0000313" key="2">
    <source>
        <dbReference type="EMBL" id="STQ85320.1"/>
    </source>
</evidence>
<sequence length="35" mass="3883">MKFTGFEKLVAWTIVGAAVLTIVLTLSPYEYLHAV</sequence>
<accession>A0A377PS13</accession>
<keyword evidence="1" id="KW-0472">Membrane</keyword>
<reference evidence="2 3" key="1">
    <citation type="submission" date="2018-06" db="EMBL/GenBank/DDBJ databases">
        <authorList>
            <consortium name="Pathogen Informatics"/>
            <person name="Doyle S."/>
        </authorList>
    </citation>
    <scope>NUCLEOTIDE SEQUENCE [LARGE SCALE GENOMIC DNA]</scope>
    <source>
        <strain evidence="2 3">NCTC12714</strain>
    </source>
</reference>
<keyword evidence="1" id="KW-1133">Transmembrane helix</keyword>
<organism evidence="2 3">
    <name type="scientific">Helicobacter muridarum</name>
    <dbReference type="NCBI Taxonomy" id="216"/>
    <lineage>
        <taxon>Bacteria</taxon>
        <taxon>Pseudomonadati</taxon>
        <taxon>Campylobacterota</taxon>
        <taxon>Epsilonproteobacteria</taxon>
        <taxon>Campylobacterales</taxon>
        <taxon>Helicobacteraceae</taxon>
        <taxon>Helicobacter</taxon>
    </lineage>
</organism>
<evidence type="ECO:0000313" key="3">
    <source>
        <dbReference type="Proteomes" id="UP000255139"/>
    </source>
</evidence>